<comment type="caution">
    <text evidence="7">The sequence shown here is derived from an EMBL/GenBank/DDBJ whole genome shotgun (WGS) entry which is preliminary data.</text>
</comment>
<name>A0ABS7CYF8_9BACT</name>
<dbReference type="InterPro" id="IPR026461">
    <property type="entry name" value="Trfase_2_rSAM/seldom_assoc"/>
</dbReference>
<evidence type="ECO:0000256" key="1">
    <source>
        <dbReference type="ARBA" id="ARBA00004236"/>
    </source>
</evidence>
<evidence type="ECO:0000313" key="8">
    <source>
        <dbReference type="Proteomes" id="UP000813018"/>
    </source>
</evidence>
<evidence type="ECO:0000256" key="2">
    <source>
        <dbReference type="ARBA" id="ARBA00022475"/>
    </source>
</evidence>
<reference evidence="7 8" key="1">
    <citation type="journal article" date="2016" name="Int. J. Syst. Evol. Microbiol.">
        <title>Pontibacter aydingkolensis sp. nov., isolated from soil of a salt lake.</title>
        <authorList>
            <person name="Osman G."/>
            <person name="Zhang T."/>
            <person name="Lou K."/>
            <person name="Gao Y."/>
            <person name="Chang W."/>
            <person name="Lin Q."/>
            <person name="Yang H.M."/>
            <person name="Huo X.D."/>
            <person name="Wang N."/>
        </authorList>
    </citation>
    <scope>NUCLEOTIDE SEQUENCE [LARGE SCALE GENOMIC DNA]</scope>
    <source>
        <strain evidence="7 8">KACC 19255</strain>
    </source>
</reference>
<feature type="domain" description="Glycosyltransferase 2-like" evidence="6">
    <location>
        <begin position="35"/>
        <end position="134"/>
    </location>
</feature>
<keyword evidence="2" id="KW-1003">Cell membrane</keyword>
<organism evidence="7 8">
    <name type="scientific">Pontibacter aydingkolensis</name>
    <dbReference type="NCBI Taxonomy" id="1911536"/>
    <lineage>
        <taxon>Bacteria</taxon>
        <taxon>Pseudomonadati</taxon>
        <taxon>Bacteroidota</taxon>
        <taxon>Cytophagia</taxon>
        <taxon>Cytophagales</taxon>
        <taxon>Hymenobacteraceae</taxon>
        <taxon>Pontibacter</taxon>
    </lineage>
</organism>
<gene>
    <name evidence="7" type="ORF">K0O23_17425</name>
</gene>
<dbReference type="NCBIfam" id="TIGR04283">
    <property type="entry name" value="glyco_like_mftF"/>
    <property type="match status" value="1"/>
</dbReference>
<dbReference type="SUPFAM" id="SSF53448">
    <property type="entry name" value="Nucleotide-diphospho-sugar transferases"/>
    <property type="match status" value="1"/>
</dbReference>
<evidence type="ECO:0000313" key="7">
    <source>
        <dbReference type="EMBL" id="MBW7468860.1"/>
    </source>
</evidence>
<keyword evidence="4" id="KW-0808">Transferase</keyword>
<sequence length="259" mass="29750">MLYFRKIKLFRSKTYANQRLYFTALPLTQPVLKLSVVIPTLQEEASIGRLLVYLKLHTSPDTEIIVTDGGSTDATRSIAAAAGARVILCQRSGRGYQMNQGAVAATGNVLYFLHADTFPPEHFEQSIKQAVEQGWESGCFRLRFDRWHWFLQLNAWFTRFNVDAIRFGDQSLFVKWEVFDLAGGFNEDLILLEDQEIIGRLRKAASFKVLEQSVVTSARKYKQIGIYKLQAGYFLIYGLYRLGLSQNQLVRVYRWIVSE</sequence>
<accession>A0ABS7CYF8</accession>
<keyword evidence="8" id="KW-1185">Reference proteome</keyword>
<evidence type="ECO:0000259" key="6">
    <source>
        <dbReference type="Pfam" id="PF00535"/>
    </source>
</evidence>
<dbReference type="Pfam" id="PF00535">
    <property type="entry name" value="Glycos_transf_2"/>
    <property type="match status" value="1"/>
</dbReference>
<proteinExistence type="predicted"/>
<evidence type="ECO:0000256" key="3">
    <source>
        <dbReference type="ARBA" id="ARBA00022676"/>
    </source>
</evidence>
<dbReference type="Gene3D" id="3.90.550.10">
    <property type="entry name" value="Spore Coat Polysaccharide Biosynthesis Protein SpsA, Chain A"/>
    <property type="match status" value="1"/>
</dbReference>
<dbReference type="PANTHER" id="PTHR43646">
    <property type="entry name" value="GLYCOSYLTRANSFERASE"/>
    <property type="match status" value="1"/>
</dbReference>
<dbReference type="CDD" id="cd02522">
    <property type="entry name" value="GT_2_like_a"/>
    <property type="match status" value="1"/>
</dbReference>
<dbReference type="PANTHER" id="PTHR43646:SF2">
    <property type="entry name" value="GLYCOSYLTRANSFERASE 2-LIKE DOMAIN-CONTAINING PROTEIN"/>
    <property type="match status" value="1"/>
</dbReference>
<dbReference type="InterPro" id="IPR001173">
    <property type="entry name" value="Glyco_trans_2-like"/>
</dbReference>
<evidence type="ECO:0000256" key="4">
    <source>
        <dbReference type="ARBA" id="ARBA00022679"/>
    </source>
</evidence>
<dbReference type="EMBL" id="JAHYXK010000021">
    <property type="protein sequence ID" value="MBW7468860.1"/>
    <property type="molecule type" value="Genomic_DNA"/>
</dbReference>
<protein>
    <submittedName>
        <fullName evidence="7">TIGR04283 family arsenosugar biosynthesis glycosyltransferase</fullName>
    </submittedName>
</protein>
<keyword evidence="5" id="KW-0472">Membrane</keyword>
<comment type="subcellular location">
    <subcellularLocation>
        <location evidence="1">Cell membrane</location>
    </subcellularLocation>
</comment>
<dbReference type="InterPro" id="IPR029044">
    <property type="entry name" value="Nucleotide-diphossugar_trans"/>
</dbReference>
<dbReference type="Proteomes" id="UP000813018">
    <property type="component" value="Unassembled WGS sequence"/>
</dbReference>
<keyword evidence="3" id="KW-0328">Glycosyltransferase</keyword>
<evidence type="ECO:0000256" key="5">
    <source>
        <dbReference type="ARBA" id="ARBA00023136"/>
    </source>
</evidence>